<sequence length="451" mass="52483">MGEVAHNDRIVKMEADYSSTVEANISLTETLVQQGKLDEALEQLLTLEKQTRTGGDTHSTSRILVHIARLCFQAKQLAKLNEMVVTLSKRRSQMKQAIQKMVQECCDYVDKLDGKDKLDLIDTLRSVSAGKIYVETERARLTYKLSQIKEAAGDIEGAATLMQELQVETFGSMERREKVELILEQMRLCLAREDYVRTMIIAKKISIKFFKDPEQQDLKLKYYKLMITLGEHDSNYLDISRHYLAIYNTNKVQQDIPKRDSALQAALLFCILAPYGNEQNDLLHRLNQDKVLKELVKFNQLLQLFITPELIVWAGLFKEYEKELRESTVFNSEGRFDDLKKRAVEHNMRVMAKYYTRMRLERMSQLLELSLGETEETLSNLVASKVLYAKLDRLSNMVYFVRQQKNREQVLNDWLHNVNSLMKLLCRTTHLINKEEMVHRHLQPVALTSHD</sequence>
<dbReference type="Pfam" id="PF18098">
    <property type="entry name" value="RPN5_C"/>
    <property type="match status" value="1"/>
</dbReference>
<keyword evidence="5" id="KW-1185">Reference proteome</keyword>
<dbReference type="PROSITE" id="PS50250">
    <property type="entry name" value="PCI"/>
    <property type="match status" value="1"/>
</dbReference>
<dbReference type="Pfam" id="PF01399">
    <property type="entry name" value="PCI"/>
    <property type="match status" value="1"/>
</dbReference>
<dbReference type="PANTHER" id="PTHR10855:SF1">
    <property type="entry name" value="26S PROTEASOME NON-ATPASE REGULATORY SUBUNIT 12"/>
    <property type="match status" value="1"/>
</dbReference>
<dbReference type="InterPro" id="IPR054559">
    <property type="entry name" value="PSMD12-CSN4-like_N"/>
</dbReference>
<name>A0A1V9X7L1_9ACAR</name>
<dbReference type="EMBL" id="MNPL01021287">
    <property type="protein sequence ID" value="OQR69386.1"/>
    <property type="molecule type" value="Genomic_DNA"/>
</dbReference>
<dbReference type="AlphaFoldDB" id="A0A1V9X7L1"/>
<proteinExistence type="inferred from homology"/>
<dbReference type="InterPro" id="IPR040896">
    <property type="entry name" value="RPN5_C"/>
</dbReference>
<dbReference type="InterPro" id="IPR040134">
    <property type="entry name" value="PSMD12/CSN4"/>
</dbReference>
<evidence type="ECO:0000313" key="5">
    <source>
        <dbReference type="Proteomes" id="UP000192247"/>
    </source>
</evidence>
<dbReference type="Pfam" id="PF22241">
    <property type="entry name" value="PSMD12-CSN4_N"/>
    <property type="match status" value="1"/>
</dbReference>
<dbReference type="InParanoid" id="A0A1V9X7L1"/>
<dbReference type="GO" id="GO:0005737">
    <property type="term" value="C:cytoplasm"/>
    <property type="evidence" value="ECO:0007669"/>
    <property type="project" value="TreeGrafter"/>
</dbReference>
<protein>
    <submittedName>
        <fullName evidence="4">26S proteasome non-ATPase regulatory subunit 12-like</fullName>
    </submittedName>
</protein>
<dbReference type="GO" id="GO:0005634">
    <property type="term" value="C:nucleus"/>
    <property type="evidence" value="ECO:0007669"/>
    <property type="project" value="UniProtKB-ARBA"/>
</dbReference>
<dbReference type="FunCoup" id="A0A1V9X7L1">
    <property type="interactions" value="1757"/>
</dbReference>
<comment type="caution">
    <text evidence="4">The sequence shown here is derived from an EMBL/GenBank/DDBJ whole genome shotgun (WGS) entry which is preliminary data.</text>
</comment>
<dbReference type="SMART" id="SM00088">
    <property type="entry name" value="PINT"/>
    <property type="match status" value="1"/>
</dbReference>
<dbReference type="SUPFAM" id="SSF46785">
    <property type="entry name" value="Winged helix' DNA-binding domain"/>
    <property type="match status" value="1"/>
</dbReference>
<reference evidence="4 5" key="1">
    <citation type="journal article" date="2017" name="Gigascience">
        <title>Draft genome of the honey bee ectoparasitic mite, Tropilaelaps mercedesae, is shaped by the parasitic life history.</title>
        <authorList>
            <person name="Dong X."/>
            <person name="Armstrong S.D."/>
            <person name="Xia D."/>
            <person name="Makepeace B.L."/>
            <person name="Darby A.C."/>
            <person name="Kadowaki T."/>
        </authorList>
    </citation>
    <scope>NUCLEOTIDE SEQUENCE [LARGE SCALE GENOMIC DNA]</scope>
    <source>
        <strain evidence="4">Wuxi-XJTLU</strain>
    </source>
</reference>
<dbReference type="FunFam" id="1.10.10.10:FF:000070">
    <property type="entry name" value="26S proteasome non-ATPase regulatory subunit 12"/>
    <property type="match status" value="1"/>
</dbReference>
<dbReference type="STRING" id="418985.A0A1V9X7L1"/>
<dbReference type="PANTHER" id="PTHR10855">
    <property type="entry name" value="26S PROTEASOME NON-ATPASE REGULATORY SUBUNIT 12/COP9 SIGNALOSOME COMPLEX SUBUNIT 4"/>
    <property type="match status" value="1"/>
</dbReference>
<evidence type="ECO:0000256" key="1">
    <source>
        <dbReference type="ARBA" id="ARBA00006397"/>
    </source>
</evidence>
<accession>A0A1V9X7L1</accession>
<dbReference type="InterPro" id="IPR036388">
    <property type="entry name" value="WH-like_DNA-bd_sf"/>
</dbReference>
<dbReference type="Gene3D" id="1.10.10.10">
    <property type="entry name" value="Winged helix-like DNA-binding domain superfamily/Winged helix DNA-binding domain"/>
    <property type="match status" value="1"/>
</dbReference>
<evidence type="ECO:0000313" key="4">
    <source>
        <dbReference type="EMBL" id="OQR69386.1"/>
    </source>
</evidence>
<evidence type="ECO:0000256" key="2">
    <source>
        <dbReference type="ARBA" id="ARBA00022942"/>
    </source>
</evidence>
<dbReference type="GO" id="GO:0008541">
    <property type="term" value="C:proteasome regulatory particle, lid subcomplex"/>
    <property type="evidence" value="ECO:0007669"/>
    <property type="project" value="TreeGrafter"/>
</dbReference>
<dbReference type="InterPro" id="IPR036390">
    <property type="entry name" value="WH_DNA-bd_sf"/>
</dbReference>
<dbReference type="OrthoDB" id="268763at2759"/>
<dbReference type="InterPro" id="IPR000717">
    <property type="entry name" value="PCI_dom"/>
</dbReference>
<dbReference type="Proteomes" id="UP000192247">
    <property type="component" value="Unassembled WGS sequence"/>
</dbReference>
<feature type="domain" description="PCI" evidence="3">
    <location>
        <begin position="235"/>
        <end position="405"/>
    </location>
</feature>
<comment type="similarity">
    <text evidence="1">Belongs to the proteasome subunit p55 family.</text>
</comment>
<keyword evidence="2 4" id="KW-0647">Proteasome</keyword>
<evidence type="ECO:0000259" key="3">
    <source>
        <dbReference type="PROSITE" id="PS50250"/>
    </source>
</evidence>
<organism evidence="4 5">
    <name type="scientific">Tropilaelaps mercedesae</name>
    <dbReference type="NCBI Taxonomy" id="418985"/>
    <lineage>
        <taxon>Eukaryota</taxon>
        <taxon>Metazoa</taxon>
        <taxon>Ecdysozoa</taxon>
        <taxon>Arthropoda</taxon>
        <taxon>Chelicerata</taxon>
        <taxon>Arachnida</taxon>
        <taxon>Acari</taxon>
        <taxon>Parasitiformes</taxon>
        <taxon>Mesostigmata</taxon>
        <taxon>Gamasina</taxon>
        <taxon>Dermanyssoidea</taxon>
        <taxon>Laelapidae</taxon>
        <taxon>Tropilaelaps</taxon>
    </lineage>
</organism>
<gene>
    <name evidence="4" type="ORF">BIW11_12293</name>
</gene>